<dbReference type="EnsemblPlants" id="OGLUM06G10910.1">
    <property type="protein sequence ID" value="OGLUM06G10910.1"/>
    <property type="gene ID" value="OGLUM06G10910"/>
</dbReference>
<feature type="transmembrane region" description="Helical" evidence="2">
    <location>
        <begin position="53"/>
        <end position="71"/>
    </location>
</feature>
<accession>A0A0E0A7W0</accession>
<dbReference type="PANTHER" id="PTHR46604:SF13">
    <property type="entry name" value="VAN3-BINDING PROTEIN-LIKE AUXIN CANALISATION DOMAIN-CONTAINING PROTEIN"/>
    <property type="match status" value="1"/>
</dbReference>
<keyword evidence="2" id="KW-0472">Membrane</keyword>
<dbReference type="STRING" id="40148.A0A0E0A7W0"/>
<keyword evidence="2" id="KW-0812">Transmembrane</keyword>
<evidence type="ECO:0000313" key="3">
    <source>
        <dbReference type="EnsemblPlants" id="OGLUM06G10910.1"/>
    </source>
</evidence>
<keyword evidence="4" id="KW-1185">Reference proteome</keyword>
<dbReference type="AlphaFoldDB" id="A0A0E0A7W0"/>
<dbReference type="PANTHER" id="PTHR46604">
    <property type="entry name" value="PROTEIN MID1-COMPLEMENTING ACTIVITY 1"/>
    <property type="match status" value="1"/>
</dbReference>
<evidence type="ECO:0000256" key="1">
    <source>
        <dbReference type="SAM" id="MobiDB-lite"/>
    </source>
</evidence>
<reference evidence="3" key="1">
    <citation type="submission" date="2015-04" db="UniProtKB">
        <authorList>
            <consortium name="EnsemblPlants"/>
        </authorList>
    </citation>
    <scope>IDENTIFICATION</scope>
</reference>
<dbReference type="Gramene" id="OGLUM06G10910.1">
    <property type="protein sequence ID" value="OGLUM06G10910.1"/>
    <property type="gene ID" value="OGLUM06G10910"/>
</dbReference>
<sequence>MRLHSLLHTLAAGGVLVVGLGVAGGSAVARRPPPLLFGDGRRWPLSRAGGVRLGIAIVTTAAVFAPCHGRVSAARRCCRSSDAELSRRELAMANGLWGALGQALRVAQLVGVDALGLVSMVVQAALAAHRWDACWRLGQHVELVGGLLWELELAELMWRDATRRPLERLHGAHPPMTRARSCCSPPAEGKKGRERERRERGRRKKEED</sequence>
<evidence type="ECO:0000313" key="4">
    <source>
        <dbReference type="Proteomes" id="UP000026961"/>
    </source>
</evidence>
<organism evidence="3">
    <name type="scientific">Oryza glumipatula</name>
    <dbReference type="NCBI Taxonomy" id="40148"/>
    <lineage>
        <taxon>Eukaryota</taxon>
        <taxon>Viridiplantae</taxon>
        <taxon>Streptophyta</taxon>
        <taxon>Embryophyta</taxon>
        <taxon>Tracheophyta</taxon>
        <taxon>Spermatophyta</taxon>
        <taxon>Magnoliopsida</taxon>
        <taxon>Liliopsida</taxon>
        <taxon>Poales</taxon>
        <taxon>Poaceae</taxon>
        <taxon>BOP clade</taxon>
        <taxon>Oryzoideae</taxon>
        <taxon>Oryzeae</taxon>
        <taxon>Oryzinae</taxon>
        <taxon>Oryza</taxon>
    </lineage>
</organism>
<dbReference type="Proteomes" id="UP000026961">
    <property type="component" value="Chromosome 6"/>
</dbReference>
<proteinExistence type="predicted"/>
<dbReference type="HOGENOM" id="CLU_1322720_0_0_1"/>
<keyword evidence="2" id="KW-1133">Transmembrane helix</keyword>
<feature type="region of interest" description="Disordered" evidence="1">
    <location>
        <begin position="169"/>
        <end position="208"/>
    </location>
</feature>
<evidence type="ECO:0000256" key="2">
    <source>
        <dbReference type="SAM" id="Phobius"/>
    </source>
</evidence>
<feature type="compositionally biased region" description="Basic and acidic residues" evidence="1">
    <location>
        <begin position="188"/>
        <end position="208"/>
    </location>
</feature>
<reference evidence="3" key="2">
    <citation type="submission" date="2018-05" db="EMBL/GenBank/DDBJ databases">
        <title>OgluRS3 (Oryza glumaepatula Reference Sequence Version 3).</title>
        <authorList>
            <person name="Zhang J."/>
            <person name="Kudrna D."/>
            <person name="Lee S."/>
            <person name="Talag J."/>
            <person name="Welchert J."/>
            <person name="Wing R.A."/>
        </authorList>
    </citation>
    <scope>NUCLEOTIDE SEQUENCE [LARGE SCALE GENOMIC DNA]</scope>
</reference>
<name>A0A0E0A7W0_9ORYZ</name>
<protein>
    <submittedName>
        <fullName evidence="3">Uncharacterized protein</fullName>
    </submittedName>
</protein>